<feature type="region of interest" description="Disordered" evidence="1">
    <location>
        <begin position="781"/>
        <end position="804"/>
    </location>
</feature>
<proteinExistence type="predicted"/>
<dbReference type="InterPro" id="IPR036034">
    <property type="entry name" value="PDZ_sf"/>
</dbReference>
<dbReference type="SUPFAM" id="SSF50156">
    <property type="entry name" value="PDZ domain-like"/>
    <property type="match status" value="6"/>
</dbReference>
<feature type="region of interest" description="Disordered" evidence="1">
    <location>
        <begin position="964"/>
        <end position="1127"/>
    </location>
</feature>
<feature type="domain" description="PDZ" evidence="2">
    <location>
        <begin position="665"/>
        <end position="743"/>
    </location>
</feature>
<evidence type="ECO:0000256" key="1">
    <source>
        <dbReference type="SAM" id="MobiDB-lite"/>
    </source>
</evidence>
<feature type="domain" description="PDZ" evidence="2">
    <location>
        <begin position="321"/>
        <end position="409"/>
    </location>
</feature>
<dbReference type="CDD" id="cd06670">
    <property type="entry name" value="PDZ6_MUPP1-like"/>
    <property type="match status" value="1"/>
</dbReference>
<accession>A0ABQ9EL58</accession>
<feature type="compositionally biased region" description="Pro residues" evidence="1">
    <location>
        <begin position="1053"/>
        <end position="1065"/>
    </location>
</feature>
<feature type="region of interest" description="Disordered" evidence="1">
    <location>
        <begin position="1233"/>
        <end position="1255"/>
    </location>
</feature>
<dbReference type="CDD" id="cd06791">
    <property type="entry name" value="PDZ3_MUPP1-like"/>
    <property type="match status" value="1"/>
</dbReference>
<dbReference type="CDD" id="cd06689">
    <property type="entry name" value="PDZ1_MUPP1-like"/>
    <property type="match status" value="1"/>
</dbReference>
<feature type="region of interest" description="Disordered" evidence="1">
    <location>
        <begin position="817"/>
        <end position="904"/>
    </location>
</feature>
<organism evidence="3 4">
    <name type="scientific">Tegillarca granosa</name>
    <name type="common">Malaysian cockle</name>
    <name type="synonym">Anadara granosa</name>
    <dbReference type="NCBI Taxonomy" id="220873"/>
    <lineage>
        <taxon>Eukaryota</taxon>
        <taxon>Metazoa</taxon>
        <taxon>Spiralia</taxon>
        <taxon>Lophotrochozoa</taxon>
        <taxon>Mollusca</taxon>
        <taxon>Bivalvia</taxon>
        <taxon>Autobranchia</taxon>
        <taxon>Pteriomorphia</taxon>
        <taxon>Arcoida</taxon>
        <taxon>Arcoidea</taxon>
        <taxon>Arcidae</taxon>
        <taxon>Tegillarca</taxon>
    </lineage>
</organism>
<feature type="compositionally biased region" description="Polar residues" evidence="1">
    <location>
        <begin position="781"/>
        <end position="794"/>
    </location>
</feature>
<sequence length="1279" mass="139678">MVQNLPLPPQGYDLEFQRAIERAAQEREVETIKLFKPENSSLGFSVVGLKTDNQGELGIFVQDIQPGGIAARDGRLREKDQILAIDGQPLDISHQEAIRILQSARGLVELIVARGPVQQQVQPVDQQQNQEVSAEQVSNVQSSEGSAADMVLNTEWTQIEVIDLINDGPGLGFGIIGGRSTGVVVKTILPGGVADFDARLRSGDHILQIGDVNVRGMGSDQVATVLRQSGSHVRLIVARPVPEPSPKPMPQAPVVPTHQLDEHLRQINNLLDSSEEINVNYYTEDQIHLPQIMGIEGMVTVHHPPHFDEMNPEYPEVEYFDADLLKDNQGLGITIAGYVGRDNAPDDLCGIFVKSVAEGSAAAQDGRIQVNDQIIEVDGQMLHGFTNHQAVEVLRNTGQMVHLKLARYQHGPKFEKLQQYLAQPNYGMINTPGMGYTSTTEMISSQMYDNINQPVDMEDINFNNDEDYSGELSPDVESAIKACWEPIIGTDFEVVVAQLSKFREGGGLGISLEGTVDVENGIEVRPHHYIRSILHDGPVGTNGRLMSGDELLEVNGKRLLGLNHKEVVSILKELPQYVRLVCARRKQQPSNEIYALQQENQYVTPQLNSGVNEVVPISDRLVKAKSEMALTSVDNTTMQNSLNKMKSRSLEPLTNLAMWSSEPVVIELKKGDKGLGFSILDYQDPVNPSETVIVIRSLVPGGVAQLDGRLVPGDRLIFVNDVNLENAILDEAVQALKGAPKGVVRIGVAKPLPLGNNAFQQSEEMQSATLPITSSGYLESGRLFSNPQPLSQHASPAAQRDESASLQMNDLIDAKQNESSLSSVVSEKLSRSQRDSFYESDEEVTSPVKSKKPVTSPRTNFHVRKSSSQKSYENVEIAQDLKADQEDTLKKVPPVPQPRASLPDYENDIVGITSAILSAEVTETFTDVSPRSPSPGDYENTALPSYEEAMAGDVYQIPPDAEFLNLDDFDAPPVPPRSESQEMMQAEIIEKVESEPLKANLVPSDEPLVKSPKKEKVKSSPKRTQPQRTPPPIPPKPISPRGGIQKKGKPEETPPPLPATSPPPISDVTSPTKDENLAVSPSLGHKMTESVDSSFSSSSEQTITSDLKTTHSPKMSPISSPNLMRTLSGGSDSIPISFEKKIKLKRATEQLGVVVEAVEKGVNGCQIKSISSDGAIAKDGKIKVGDYITTINNESLRRITNAQARAIIRRASLLGTDISITYITGEDAASYKDSVVDKPPQSPPTTPHHDAFTQPKPFTIGQSSKLFRSKQSIIPCFPR</sequence>
<name>A0ABQ9EL58_TEGGR</name>
<evidence type="ECO:0000259" key="2">
    <source>
        <dbReference type="PROSITE" id="PS50106"/>
    </source>
</evidence>
<feature type="domain" description="PDZ" evidence="2">
    <location>
        <begin position="31"/>
        <end position="116"/>
    </location>
</feature>
<feature type="compositionally biased region" description="Low complexity" evidence="1">
    <location>
        <begin position="818"/>
        <end position="827"/>
    </location>
</feature>
<feature type="domain" description="PDZ" evidence="2">
    <location>
        <begin position="496"/>
        <end position="586"/>
    </location>
</feature>
<evidence type="ECO:0000313" key="4">
    <source>
        <dbReference type="Proteomes" id="UP001217089"/>
    </source>
</evidence>
<feature type="compositionally biased region" description="Pro residues" evidence="1">
    <location>
        <begin position="1028"/>
        <end position="1038"/>
    </location>
</feature>
<dbReference type="CDD" id="cd06669">
    <property type="entry name" value="PDZ5_MUPP1-like"/>
    <property type="match status" value="1"/>
</dbReference>
<feature type="compositionally biased region" description="Polar residues" evidence="1">
    <location>
        <begin position="1100"/>
        <end position="1127"/>
    </location>
</feature>
<reference evidence="3 4" key="1">
    <citation type="submission" date="2022-12" db="EMBL/GenBank/DDBJ databases">
        <title>Chromosome-level genome of Tegillarca granosa.</title>
        <authorList>
            <person name="Kim J."/>
        </authorList>
    </citation>
    <scope>NUCLEOTIDE SEQUENCE [LARGE SCALE GENOMIC DNA]</scope>
    <source>
        <strain evidence="3">Teg-2019</strain>
        <tissue evidence="3">Adductor muscle</tissue>
    </source>
</reference>
<dbReference type="Pfam" id="PF00595">
    <property type="entry name" value="PDZ"/>
    <property type="match status" value="6"/>
</dbReference>
<gene>
    <name evidence="3" type="ORF">KUTeg_016537</name>
</gene>
<dbReference type="InterPro" id="IPR001478">
    <property type="entry name" value="PDZ"/>
</dbReference>
<evidence type="ECO:0000313" key="3">
    <source>
        <dbReference type="EMBL" id="KAJ8305992.1"/>
    </source>
</evidence>
<keyword evidence="4" id="KW-1185">Reference proteome</keyword>
<dbReference type="EMBL" id="JARBDR010000813">
    <property type="protein sequence ID" value="KAJ8305992.1"/>
    <property type="molecule type" value="Genomic_DNA"/>
</dbReference>
<feature type="domain" description="PDZ" evidence="2">
    <location>
        <begin position="161"/>
        <end position="241"/>
    </location>
</feature>
<feature type="domain" description="PDZ" evidence="2">
    <location>
        <begin position="1141"/>
        <end position="1211"/>
    </location>
</feature>
<dbReference type="InterPro" id="IPR051342">
    <property type="entry name" value="PDZ_scaffold"/>
</dbReference>
<comment type="caution">
    <text evidence="3">The sequence shown here is derived from an EMBL/GenBank/DDBJ whole genome shotgun (WGS) entry which is preliminary data.</text>
</comment>
<dbReference type="CDD" id="cd06667">
    <property type="entry name" value="PDZ2_MUPP1-like"/>
    <property type="match status" value="1"/>
</dbReference>
<dbReference type="Gene3D" id="2.30.42.10">
    <property type="match status" value="6"/>
</dbReference>
<dbReference type="Proteomes" id="UP001217089">
    <property type="component" value="Unassembled WGS sequence"/>
</dbReference>
<dbReference type="CDD" id="cd06668">
    <property type="entry name" value="PDZ4_MUPP1-like"/>
    <property type="match status" value="1"/>
</dbReference>
<feature type="compositionally biased region" description="Basic and acidic residues" evidence="1">
    <location>
        <begin position="879"/>
        <end position="890"/>
    </location>
</feature>
<dbReference type="PANTHER" id="PTHR19964:SF92">
    <property type="entry name" value="PATJ HOMOLOG"/>
    <property type="match status" value="1"/>
</dbReference>
<dbReference type="SMART" id="SM00228">
    <property type="entry name" value="PDZ"/>
    <property type="match status" value="6"/>
</dbReference>
<feature type="compositionally biased region" description="Low complexity" evidence="1">
    <location>
        <begin position="1090"/>
        <end position="1099"/>
    </location>
</feature>
<dbReference type="PANTHER" id="PTHR19964">
    <property type="entry name" value="MULTIPLE PDZ DOMAIN PROTEIN"/>
    <property type="match status" value="1"/>
</dbReference>
<feature type="compositionally biased region" description="Basic and acidic residues" evidence="1">
    <location>
        <begin position="828"/>
        <end position="837"/>
    </location>
</feature>
<protein>
    <recommendedName>
        <fullName evidence="2">PDZ domain-containing protein</fullName>
    </recommendedName>
</protein>
<dbReference type="PROSITE" id="PS50106">
    <property type="entry name" value="PDZ"/>
    <property type="match status" value="6"/>
</dbReference>